<evidence type="ECO:0000256" key="3">
    <source>
        <dbReference type="ARBA" id="ARBA00022737"/>
    </source>
</evidence>
<dbReference type="CDD" id="cd04647">
    <property type="entry name" value="LbH_MAT_like"/>
    <property type="match status" value="1"/>
</dbReference>
<dbReference type="GO" id="GO:0008374">
    <property type="term" value="F:O-acyltransferase activity"/>
    <property type="evidence" value="ECO:0007669"/>
    <property type="project" value="TreeGrafter"/>
</dbReference>
<dbReference type="Gene3D" id="2.160.10.10">
    <property type="entry name" value="Hexapeptide repeat proteins"/>
    <property type="match status" value="1"/>
</dbReference>
<sequence>MWVHLASACLLFHALRKFVFRLVGVKIGKGSTIHMGAKFFSPSGVKIGEDTIVGTSAFLDGRAKLTIGDHVDIASDVMIYNSEHDLDDPAFGAIEEEVVINDYVFIGPRAIILPGVKIGKGAVVAAGAVVTKDVPDFAIVGGVPAKVIGERKLKDLNYRLGRARLFQ</sequence>
<dbReference type="InterPro" id="IPR051159">
    <property type="entry name" value="Hexapeptide_acetyltransf"/>
</dbReference>
<organism evidence="4 5">
    <name type="scientific">candidate division WWE3 bacterium RIFOXYC1_FULL_39_7</name>
    <dbReference type="NCBI Taxonomy" id="1802643"/>
    <lineage>
        <taxon>Bacteria</taxon>
        <taxon>Katanobacteria</taxon>
    </lineage>
</organism>
<dbReference type="InterPro" id="IPR011004">
    <property type="entry name" value="Trimer_LpxA-like_sf"/>
</dbReference>
<dbReference type="Pfam" id="PF00132">
    <property type="entry name" value="Hexapep"/>
    <property type="match status" value="1"/>
</dbReference>
<dbReference type="EMBL" id="MEWA01000020">
    <property type="protein sequence ID" value="OGC69545.1"/>
    <property type="molecule type" value="Genomic_DNA"/>
</dbReference>
<name>A0A1F4WJD4_UNCKA</name>
<keyword evidence="2" id="KW-0808">Transferase</keyword>
<dbReference type="SUPFAM" id="SSF51161">
    <property type="entry name" value="Trimeric LpxA-like enzymes"/>
    <property type="match status" value="1"/>
</dbReference>
<comment type="similarity">
    <text evidence="1">Belongs to the transferase hexapeptide repeat family.</text>
</comment>
<accession>A0A1F4WJD4</accession>
<dbReference type="PROSITE" id="PS00101">
    <property type="entry name" value="HEXAPEP_TRANSFERASES"/>
    <property type="match status" value="1"/>
</dbReference>
<evidence type="ECO:0000313" key="4">
    <source>
        <dbReference type="EMBL" id="OGC69545.1"/>
    </source>
</evidence>
<evidence type="ECO:0000313" key="5">
    <source>
        <dbReference type="Proteomes" id="UP000179113"/>
    </source>
</evidence>
<dbReference type="PANTHER" id="PTHR23416:SF23">
    <property type="entry name" value="ACETYLTRANSFERASE C18B11.09C-RELATED"/>
    <property type="match status" value="1"/>
</dbReference>
<dbReference type="Proteomes" id="UP000179113">
    <property type="component" value="Unassembled WGS sequence"/>
</dbReference>
<keyword evidence="3" id="KW-0677">Repeat</keyword>
<proteinExistence type="inferred from homology"/>
<gene>
    <name evidence="4" type="ORF">A2415_05205</name>
</gene>
<evidence type="ECO:0000256" key="1">
    <source>
        <dbReference type="ARBA" id="ARBA00007274"/>
    </source>
</evidence>
<evidence type="ECO:0008006" key="6">
    <source>
        <dbReference type="Google" id="ProtNLM"/>
    </source>
</evidence>
<comment type="caution">
    <text evidence="4">The sequence shown here is derived from an EMBL/GenBank/DDBJ whole genome shotgun (WGS) entry which is preliminary data.</text>
</comment>
<evidence type="ECO:0000256" key="2">
    <source>
        <dbReference type="ARBA" id="ARBA00022679"/>
    </source>
</evidence>
<dbReference type="AlphaFoldDB" id="A0A1F4WJD4"/>
<dbReference type="InterPro" id="IPR001451">
    <property type="entry name" value="Hexapep"/>
</dbReference>
<dbReference type="PANTHER" id="PTHR23416">
    <property type="entry name" value="SIALIC ACID SYNTHASE-RELATED"/>
    <property type="match status" value="1"/>
</dbReference>
<dbReference type="InterPro" id="IPR018357">
    <property type="entry name" value="Hexapep_transf_CS"/>
</dbReference>
<reference evidence="4 5" key="1">
    <citation type="journal article" date="2016" name="Nat. Commun.">
        <title>Thousands of microbial genomes shed light on interconnected biogeochemical processes in an aquifer system.</title>
        <authorList>
            <person name="Anantharaman K."/>
            <person name="Brown C.T."/>
            <person name="Hug L.A."/>
            <person name="Sharon I."/>
            <person name="Castelle C.J."/>
            <person name="Probst A.J."/>
            <person name="Thomas B.C."/>
            <person name="Singh A."/>
            <person name="Wilkins M.J."/>
            <person name="Karaoz U."/>
            <person name="Brodie E.L."/>
            <person name="Williams K.H."/>
            <person name="Hubbard S.S."/>
            <person name="Banfield J.F."/>
        </authorList>
    </citation>
    <scope>NUCLEOTIDE SEQUENCE [LARGE SCALE GENOMIC DNA]</scope>
</reference>
<dbReference type="GO" id="GO:0005829">
    <property type="term" value="C:cytosol"/>
    <property type="evidence" value="ECO:0007669"/>
    <property type="project" value="TreeGrafter"/>
</dbReference>
<protein>
    <recommendedName>
        <fullName evidence="6">Acetyltransferase</fullName>
    </recommendedName>
</protein>